<evidence type="ECO:0000313" key="3">
    <source>
        <dbReference type="EMBL" id="KAL0637860.1"/>
    </source>
</evidence>
<evidence type="ECO:0000259" key="2">
    <source>
        <dbReference type="Pfam" id="PF13919"/>
    </source>
</evidence>
<name>A0ABR3GPN2_9PEZI</name>
<feature type="compositionally biased region" description="Basic and acidic residues" evidence="1">
    <location>
        <begin position="67"/>
        <end position="81"/>
    </location>
</feature>
<feature type="region of interest" description="Disordered" evidence="1">
    <location>
        <begin position="166"/>
        <end position="202"/>
    </location>
</feature>
<organism evidence="3 4">
    <name type="scientific">Discina gigas</name>
    <dbReference type="NCBI Taxonomy" id="1032678"/>
    <lineage>
        <taxon>Eukaryota</taxon>
        <taxon>Fungi</taxon>
        <taxon>Dikarya</taxon>
        <taxon>Ascomycota</taxon>
        <taxon>Pezizomycotina</taxon>
        <taxon>Pezizomycetes</taxon>
        <taxon>Pezizales</taxon>
        <taxon>Discinaceae</taxon>
        <taxon>Discina</taxon>
    </lineage>
</organism>
<accession>A0ABR3GPN2</accession>
<keyword evidence="4" id="KW-1185">Reference proteome</keyword>
<feature type="compositionally biased region" description="Low complexity" evidence="1">
    <location>
        <begin position="1"/>
        <end position="13"/>
    </location>
</feature>
<protein>
    <recommendedName>
        <fullName evidence="2">ASX DEUBAD domain-containing protein</fullName>
    </recommendedName>
</protein>
<proteinExistence type="predicted"/>
<dbReference type="InterPro" id="IPR028020">
    <property type="entry name" value="ASX_DEUBAD_dom"/>
</dbReference>
<dbReference type="Pfam" id="PF13919">
    <property type="entry name" value="ASXH"/>
    <property type="match status" value="1"/>
</dbReference>
<feature type="region of interest" description="Disordered" evidence="1">
    <location>
        <begin position="1"/>
        <end position="106"/>
    </location>
</feature>
<dbReference type="Proteomes" id="UP001447188">
    <property type="component" value="Unassembled WGS sequence"/>
</dbReference>
<feature type="compositionally biased region" description="Acidic residues" evidence="1">
    <location>
        <begin position="177"/>
        <end position="202"/>
    </location>
</feature>
<gene>
    <name evidence="3" type="ORF">Q9L58_003080</name>
</gene>
<sequence>MVGTRSTRSTRSRPQPTDEITSAELPASPKRSQRKKRISKVETADLLVAENGEPGRATPPWLGGAGDKMKLDTEQADDTKTGEVGTAIGETDITMETPPSVANDAPVDGTAVETVTLGDALAPIGDHEFAAGLSEVEIRRSGRKRVAPTLLDEVAGKAVKTKAGAKVSAWKAADNGNGDDDDDNDGGDDGDDDDDMDEDSEWEEEYLMTNPASVYATNLQGFFNPSVWSKFTSSEQAHLLRFLPECDKVYPPSTDVTDDTTPQATLVDGFWDNPQLLMRISHVEADIADGKYTSENQAAIIEARKRSEAGEFNEFKDNKFEQFWGQKQRVNYEAVAGDTRDVKITTLAKHQVLRVGDVFSLRRAFGKGIGKTKGAGKTKGSSVTVEKDAKLIAIDPIDSSLTFSYPPGRHQVSSDSKPDKIISNVVSISALETLLCKEDGRAPSKLPNGNAFKTFRIRRNEQDIGSLFDVRMEFHAKYISPKAD</sequence>
<feature type="domain" description="ASX DEUBAD" evidence="2">
    <location>
        <begin position="198"/>
        <end position="326"/>
    </location>
</feature>
<evidence type="ECO:0000256" key="1">
    <source>
        <dbReference type="SAM" id="MobiDB-lite"/>
    </source>
</evidence>
<reference evidence="3 4" key="1">
    <citation type="submission" date="2024-02" db="EMBL/GenBank/DDBJ databases">
        <title>Discinaceae phylogenomics.</title>
        <authorList>
            <person name="Dirks A.C."/>
            <person name="James T.Y."/>
        </authorList>
    </citation>
    <scope>NUCLEOTIDE SEQUENCE [LARGE SCALE GENOMIC DNA]</scope>
    <source>
        <strain evidence="3 4">ACD0624</strain>
    </source>
</reference>
<evidence type="ECO:0000313" key="4">
    <source>
        <dbReference type="Proteomes" id="UP001447188"/>
    </source>
</evidence>
<dbReference type="EMBL" id="JBBBZM010000029">
    <property type="protein sequence ID" value="KAL0637860.1"/>
    <property type="molecule type" value="Genomic_DNA"/>
</dbReference>
<comment type="caution">
    <text evidence="3">The sequence shown here is derived from an EMBL/GenBank/DDBJ whole genome shotgun (WGS) entry which is preliminary data.</text>
</comment>